<accession>A0A839H0M8</accession>
<gene>
    <name evidence="5" type="ORF">FHS90_004207</name>
</gene>
<dbReference type="Pfam" id="PF00535">
    <property type="entry name" value="Glycos_transf_2"/>
    <property type="match status" value="1"/>
</dbReference>
<dbReference type="InterPro" id="IPR001173">
    <property type="entry name" value="Glyco_trans_2-like"/>
</dbReference>
<dbReference type="AlphaFoldDB" id="A0A839H0M8"/>
<keyword evidence="6" id="KW-1185">Reference proteome</keyword>
<comment type="similarity">
    <text evidence="1">Belongs to the glycosyltransferase 2 family.</text>
</comment>
<reference evidence="5 6" key="1">
    <citation type="submission" date="2020-08" db="EMBL/GenBank/DDBJ databases">
        <title>Genomic Encyclopedia of Type Strains, Phase IV (KMG-IV): sequencing the most valuable type-strain genomes for metagenomic binning, comparative biology and taxonomic classification.</title>
        <authorList>
            <person name="Goeker M."/>
        </authorList>
    </citation>
    <scope>NUCLEOTIDE SEQUENCE [LARGE SCALE GENOMIC DNA]</scope>
    <source>
        <strain evidence="5 6">DSM 29854</strain>
    </source>
</reference>
<name>A0A839H0M8_9BACT</name>
<evidence type="ECO:0000256" key="3">
    <source>
        <dbReference type="ARBA" id="ARBA00022679"/>
    </source>
</evidence>
<comment type="caution">
    <text evidence="5">The sequence shown here is derived from an EMBL/GenBank/DDBJ whole genome shotgun (WGS) entry which is preliminary data.</text>
</comment>
<dbReference type="GO" id="GO:0016757">
    <property type="term" value="F:glycosyltransferase activity"/>
    <property type="evidence" value="ECO:0007669"/>
    <property type="project" value="UniProtKB-KW"/>
</dbReference>
<dbReference type="EMBL" id="JACJIQ010000022">
    <property type="protein sequence ID" value="MBA9079471.1"/>
    <property type="molecule type" value="Genomic_DNA"/>
</dbReference>
<protein>
    <recommendedName>
        <fullName evidence="4">Glycosyltransferase 2-like domain-containing protein</fullName>
    </recommendedName>
</protein>
<sequence>MDFNSQPTVAVVILNWNGRRWLEQFLPGVILHSAGADVFVADNASTDDSVDFLQQYFPEVKQIALQENFGFCEGYNQALRQVQADYYVLLNSDVEVTAGWLSPLVHLLETNPQIAACQPKIKSFHQRTHFEYAGAAGGFLDAYGYPFCRGRLFDTLEEDRGQYDEARPVFWATGACLFIRASAYWQAGGLEKEFFAHMEEIDLCWRLQNLGYQIFYHGQSTVYHVGGGTLPKANPRKTFLNFRNGAALLYKNLSDQELNRILYTRLVLDGVAAARYFLKGQWQEVAAIWRAHRAFFAMRKTLDAARQGQPHKKPTAQLTGWYPQSVVWQYFGKGKKKFTQLDVPDSASLPA</sequence>
<feature type="domain" description="Glycosyltransferase 2-like" evidence="4">
    <location>
        <begin position="11"/>
        <end position="136"/>
    </location>
</feature>
<dbReference type="PANTHER" id="PTHR43179">
    <property type="entry name" value="RHAMNOSYLTRANSFERASE WBBL"/>
    <property type="match status" value="1"/>
</dbReference>
<dbReference type="CDD" id="cd04186">
    <property type="entry name" value="GT_2_like_c"/>
    <property type="match status" value="1"/>
</dbReference>
<dbReference type="PANTHER" id="PTHR43179:SF12">
    <property type="entry name" value="GALACTOFURANOSYLTRANSFERASE GLFT2"/>
    <property type="match status" value="1"/>
</dbReference>
<evidence type="ECO:0000256" key="1">
    <source>
        <dbReference type="ARBA" id="ARBA00006739"/>
    </source>
</evidence>
<dbReference type="RefSeq" id="WP_182514350.1">
    <property type="nucleotide sequence ID" value="NZ_JACJIQ010000022.1"/>
</dbReference>
<dbReference type="InterPro" id="IPR029044">
    <property type="entry name" value="Nucleotide-diphossugar_trans"/>
</dbReference>
<evidence type="ECO:0000313" key="6">
    <source>
        <dbReference type="Proteomes" id="UP000563094"/>
    </source>
</evidence>
<keyword evidence="3" id="KW-0808">Transferase</keyword>
<dbReference type="Gene3D" id="3.90.550.10">
    <property type="entry name" value="Spore Coat Polysaccharide Biosynthesis Protein SpsA, Chain A"/>
    <property type="match status" value="1"/>
</dbReference>
<keyword evidence="2" id="KW-0328">Glycosyltransferase</keyword>
<dbReference type="SUPFAM" id="SSF53448">
    <property type="entry name" value="Nucleotide-diphospho-sugar transferases"/>
    <property type="match status" value="1"/>
</dbReference>
<organism evidence="5 6">
    <name type="scientific">Rufibacter quisquiliarum</name>
    <dbReference type="NCBI Taxonomy" id="1549639"/>
    <lineage>
        <taxon>Bacteria</taxon>
        <taxon>Pseudomonadati</taxon>
        <taxon>Bacteroidota</taxon>
        <taxon>Cytophagia</taxon>
        <taxon>Cytophagales</taxon>
        <taxon>Hymenobacteraceae</taxon>
        <taxon>Rufibacter</taxon>
    </lineage>
</organism>
<evidence type="ECO:0000259" key="4">
    <source>
        <dbReference type="Pfam" id="PF00535"/>
    </source>
</evidence>
<proteinExistence type="inferred from homology"/>
<evidence type="ECO:0000256" key="2">
    <source>
        <dbReference type="ARBA" id="ARBA00022676"/>
    </source>
</evidence>
<dbReference type="Proteomes" id="UP000563094">
    <property type="component" value="Unassembled WGS sequence"/>
</dbReference>
<evidence type="ECO:0000313" key="5">
    <source>
        <dbReference type="EMBL" id="MBA9079471.1"/>
    </source>
</evidence>